<evidence type="ECO:0000313" key="1">
    <source>
        <dbReference type="EMBL" id="MDO7847432.1"/>
    </source>
</evidence>
<dbReference type="EC" id="3.1.21.-" evidence="1"/>
<dbReference type="GO" id="GO:0004519">
    <property type="term" value="F:endonuclease activity"/>
    <property type="evidence" value="ECO:0007669"/>
    <property type="project" value="UniProtKB-KW"/>
</dbReference>
<keyword evidence="1" id="KW-0540">Nuclease</keyword>
<evidence type="ECO:0000313" key="2">
    <source>
        <dbReference type="Proteomes" id="UP001167796"/>
    </source>
</evidence>
<protein>
    <submittedName>
        <fullName evidence="1">Cfr10I/Bse634I family restriction endonuclease</fullName>
        <ecNumber evidence="1">3.1.21.-</ecNumber>
    </submittedName>
</protein>
<dbReference type="Pfam" id="PF07832">
    <property type="entry name" value="Bse634I"/>
    <property type="match status" value="1"/>
</dbReference>
<comment type="caution">
    <text evidence="1">The sequence shown here is derived from an EMBL/GenBank/DDBJ whole genome shotgun (WGS) entry which is preliminary data.</text>
</comment>
<sequence length="332" mass="36552">MEYFGDKKIKGRDTQYRLKQNVASFCAFDRWVPGTYVYSEDAAFADPTIAWSDLVNQIIKNSTIAVTRRIASGQLKASPKGGMFTPGQIAKVSGDVFQMLVGVVLWNACVIHNATTIASGVEGPIYAILTLGDNYDLRTLLDEEGAAQLTTLQRELALHDTQLAYSTPDFVVIDISGMNPEIQAHFNEMLTNLNPDNQSKLSYSKAMLRGRIRPQEITAALGLKTSIRSDRMYQLLFEANAWKFIWRAAFNLSPSKYYAIYSEDYGAAPAKLQSVEFGSVDIQSNKADKAINGVFPTQRPSDLIATLNTILTGVTPTPPGRSSGPVLSLFDE</sequence>
<keyword evidence="1" id="KW-0378">Hydrolase</keyword>
<reference evidence="1" key="1">
    <citation type="submission" date="2023-07" db="EMBL/GenBank/DDBJ databases">
        <authorList>
            <person name="Kim M.K."/>
        </authorList>
    </citation>
    <scope>NUCLEOTIDE SEQUENCE</scope>
    <source>
        <strain evidence="1">M29</strain>
    </source>
</reference>
<dbReference type="EMBL" id="JAUQSX010000006">
    <property type="protein sequence ID" value="MDO7847432.1"/>
    <property type="molecule type" value="Genomic_DNA"/>
</dbReference>
<keyword evidence="2" id="KW-1185">Reference proteome</keyword>
<organism evidence="1 2">
    <name type="scientific">Hymenobacter mellowenesis</name>
    <dbReference type="NCBI Taxonomy" id="3063995"/>
    <lineage>
        <taxon>Bacteria</taxon>
        <taxon>Pseudomonadati</taxon>
        <taxon>Bacteroidota</taxon>
        <taxon>Cytophagia</taxon>
        <taxon>Cytophagales</taxon>
        <taxon>Hymenobacteraceae</taxon>
        <taxon>Hymenobacter</taxon>
    </lineage>
</organism>
<accession>A0ABT9AFH6</accession>
<name>A0ABT9AFH6_9BACT</name>
<dbReference type="GO" id="GO:0016787">
    <property type="term" value="F:hydrolase activity"/>
    <property type="evidence" value="ECO:0007669"/>
    <property type="project" value="UniProtKB-KW"/>
</dbReference>
<dbReference type="Gene3D" id="3.40.91.10">
    <property type="match status" value="1"/>
</dbReference>
<dbReference type="Proteomes" id="UP001167796">
    <property type="component" value="Unassembled WGS sequence"/>
</dbReference>
<gene>
    <name evidence="1" type="ORF">Q5H92_13765</name>
</gene>
<dbReference type="SUPFAM" id="SSF52980">
    <property type="entry name" value="Restriction endonuclease-like"/>
    <property type="match status" value="1"/>
</dbReference>
<proteinExistence type="predicted"/>
<dbReference type="RefSeq" id="WP_305012108.1">
    <property type="nucleotide sequence ID" value="NZ_JAUQSX010000006.1"/>
</dbReference>
<dbReference type="InterPro" id="IPR011335">
    <property type="entry name" value="Restrct_endonuc-II-like"/>
</dbReference>
<keyword evidence="1" id="KW-0255">Endonuclease</keyword>
<dbReference type="InterPro" id="IPR012415">
    <property type="entry name" value="Restrct_endonuc_II_Cfr10I"/>
</dbReference>